<organism evidence="1 2">
    <name type="scientific">Pedobacter jeongneungensis</name>
    <dbReference type="NCBI Taxonomy" id="947309"/>
    <lineage>
        <taxon>Bacteria</taxon>
        <taxon>Pseudomonadati</taxon>
        <taxon>Bacteroidota</taxon>
        <taxon>Sphingobacteriia</taxon>
        <taxon>Sphingobacteriales</taxon>
        <taxon>Sphingobacteriaceae</taxon>
        <taxon>Pedobacter</taxon>
    </lineage>
</organism>
<evidence type="ECO:0000313" key="1">
    <source>
        <dbReference type="EMBL" id="GAA4213197.1"/>
    </source>
</evidence>
<accession>A0ABP8BQ18</accession>
<keyword evidence="2" id="KW-1185">Reference proteome</keyword>
<reference evidence="2" key="1">
    <citation type="journal article" date="2019" name="Int. J. Syst. Evol. Microbiol.">
        <title>The Global Catalogue of Microorganisms (GCM) 10K type strain sequencing project: providing services to taxonomists for standard genome sequencing and annotation.</title>
        <authorList>
            <consortium name="The Broad Institute Genomics Platform"/>
            <consortium name="The Broad Institute Genome Sequencing Center for Infectious Disease"/>
            <person name="Wu L."/>
            <person name="Ma J."/>
        </authorList>
    </citation>
    <scope>NUCLEOTIDE SEQUENCE [LARGE SCALE GENOMIC DNA]</scope>
    <source>
        <strain evidence="2">JCM 17626</strain>
    </source>
</reference>
<evidence type="ECO:0000313" key="2">
    <source>
        <dbReference type="Proteomes" id="UP001501772"/>
    </source>
</evidence>
<dbReference type="EMBL" id="BAABBY010000015">
    <property type="protein sequence ID" value="GAA4213197.1"/>
    <property type="molecule type" value="Genomic_DNA"/>
</dbReference>
<dbReference type="RefSeq" id="WP_344853678.1">
    <property type="nucleotide sequence ID" value="NZ_BAABBY010000015.1"/>
</dbReference>
<gene>
    <name evidence="1" type="ORF">GCM10022289_45000</name>
</gene>
<protein>
    <submittedName>
        <fullName evidence="1">Uncharacterized protein</fullName>
    </submittedName>
</protein>
<proteinExistence type="predicted"/>
<sequence>MLKKLNLGLAALVLGFGLIITQSAFTSSTLGTLYHYKDANGPVDDPDSWEPVTGEPTFSCSQEDVLPCTIEVTGSLSDYLDNHPTAGDILTSPEIRSSRD</sequence>
<name>A0ABP8BQ18_9SPHI</name>
<dbReference type="Proteomes" id="UP001501772">
    <property type="component" value="Unassembled WGS sequence"/>
</dbReference>
<comment type="caution">
    <text evidence="1">The sequence shown here is derived from an EMBL/GenBank/DDBJ whole genome shotgun (WGS) entry which is preliminary data.</text>
</comment>